<name>A0AAV2PZF0_MEGNR</name>
<evidence type="ECO:0000259" key="4">
    <source>
        <dbReference type="PROSITE" id="PS51670"/>
    </source>
</evidence>
<accession>A0AAV2PZF0</accession>
<reference evidence="5 6" key="1">
    <citation type="submission" date="2024-05" db="EMBL/GenBank/DDBJ databases">
        <authorList>
            <person name="Wallberg A."/>
        </authorList>
    </citation>
    <scope>NUCLEOTIDE SEQUENCE [LARGE SCALE GENOMIC DNA]</scope>
</reference>
<dbReference type="Proteomes" id="UP001497623">
    <property type="component" value="Unassembled WGS sequence"/>
</dbReference>
<keyword evidence="1" id="KW-0479">Metal-binding</keyword>
<protein>
    <recommendedName>
        <fullName evidence="4">ShKT domain-containing protein</fullName>
    </recommendedName>
</protein>
<dbReference type="InterPro" id="IPR003582">
    <property type="entry name" value="ShKT_dom"/>
</dbReference>
<dbReference type="PANTHER" id="PTHR11511">
    <property type="entry name" value="LARVAL STORAGE PROTEIN/PHENOLOXIDASE"/>
    <property type="match status" value="1"/>
</dbReference>
<dbReference type="InterPro" id="IPR037020">
    <property type="entry name" value="Hemocyanin_C_sf"/>
</dbReference>
<keyword evidence="2" id="KW-0186">Copper</keyword>
<evidence type="ECO:0000256" key="1">
    <source>
        <dbReference type="ARBA" id="ARBA00022723"/>
    </source>
</evidence>
<dbReference type="PANTHER" id="PTHR11511:SF4">
    <property type="entry name" value="PHENOLOXIDASE 2-RELATED"/>
    <property type="match status" value="1"/>
</dbReference>
<dbReference type="AlphaFoldDB" id="A0AAV2PZF0"/>
<evidence type="ECO:0000256" key="2">
    <source>
        <dbReference type="ARBA" id="ARBA00023008"/>
    </source>
</evidence>
<dbReference type="EMBL" id="CAXKWB010001985">
    <property type="protein sequence ID" value="CAL4065977.1"/>
    <property type="molecule type" value="Genomic_DNA"/>
</dbReference>
<feature type="non-terminal residue" evidence="5">
    <location>
        <position position="1"/>
    </location>
</feature>
<gene>
    <name evidence="5" type="ORF">MNOR_LOCUS5224</name>
</gene>
<dbReference type="SMART" id="SM00254">
    <property type="entry name" value="ShKT"/>
    <property type="match status" value="2"/>
</dbReference>
<dbReference type="Pfam" id="PF01549">
    <property type="entry name" value="ShK"/>
    <property type="match status" value="2"/>
</dbReference>
<sequence>SCGEPFPKPNWEKPGLVGYKHLTNCFDMTTRCLQLGIREKCKKEPYLQEHCRRSCRICTGDCWDTDLQCSKWHKSGLCSTDAYVKKRCPKTCFDCKGIKSDEKLPCQCGLPQHLLIPKGRPEGMPFQIFVYVTAFENQKGPRESNSVCNDVECSELCAREYGDCLGYPKDEAMGFPFDRPLHKLAGRHINAIHDLDDMLTNAKALDVNIFHSSTSAAQANDYKCHYEDFDEKLELLNKDEN</sequence>
<keyword evidence="6" id="KW-1185">Reference proteome</keyword>
<evidence type="ECO:0000313" key="6">
    <source>
        <dbReference type="Proteomes" id="UP001497623"/>
    </source>
</evidence>
<dbReference type="GO" id="GO:0046872">
    <property type="term" value="F:metal ion binding"/>
    <property type="evidence" value="ECO:0007669"/>
    <property type="project" value="UniProtKB-KW"/>
</dbReference>
<proteinExistence type="predicted"/>
<dbReference type="InterPro" id="IPR014756">
    <property type="entry name" value="Ig_E-set"/>
</dbReference>
<dbReference type="InterPro" id="IPR005203">
    <property type="entry name" value="Hemocyanin_C"/>
</dbReference>
<evidence type="ECO:0000313" key="5">
    <source>
        <dbReference type="EMBL" id="CAL4065977.1"/>
    </source>
</evidence>
<organism evidence="5 6">
    <name type="scientific">Meganyctiphanes norvegica</name>
    <name type="common">Northern krill</name>
    <name type="synonym">Thysanopoda norvegica</name>
    <dbReference type="NCBI Taxonomy" id="48144"/>
    <lineage>
        <taxon>Eukaryota</taxon>
        <taxon>Metazoa</taxon>
        <taxon>Ecdysozoa</taxon>
        <taxon>Arthropoda</taxon>
        <taxon>Crustacea</taxon>
        <taxon>Multicrustacea</taxon>
        <taxon>Malacostraca</taxon>
        <taxon>Eumalacostraca</taxon>
        <taxon>Eucarida</taxon>
        <taxon>Euphausiacea</taxon>
        <taxon>Euphausiidae</taxon>
        <taxon>Meganyctiphanes</taxon>
    </lineage>
</organism>
<dbReference type="Pfam" id="PF03723">
    <property type="entry name" value="Hemocyanin_C"/>
    <property type="match status" value="1"/>
</dbReference>
<dbReference type="SUPFAM" id="SSF81296">
    <property type="entry name" value="E set domains"/>
    <property type="match status" value="1"/>
</dbReference>
<comment type="caution">
    <text evidence="3">Lacks conserved residue(s) required for the propagation of feature annotation.</text>
</comment>
<feature type="domain" description="ShKT" evidence="4">
    <location>
        <begin position="62"/>
        <end position="95"/>
    </location>
</feature>
<evidence type="ECO:0000256" key="3">
    <source>
        <dbReference type="PROSITE-ProRule" id="PRU01005"/>
    </source>
</evidence>
<dbReference type="InterPro" id="IPR013788">
    <property type="entry name" value="Hemocyanin/hexamerin"/>
</dbReference>
<comment type="caution">
    <text evidence="5">The sequence shown here is derived from an EMBL/GenBank/DDBJ whole genome shotgun (WGS) entry which is preliminary data.</text>
</comment>
<dbReference type="Gene3D" id="2.60.40.1520">
    <property type="entry name" value="Hemocyanin, C-terminal domain"/>
    <property type="match status" value="1"/>
</dbReference>
<dbReference type="PROSITE" id="PS51670">
    <property type="entry name" value="SHKT"/>
    <property type="match status" value="1"/>
</dbReference>